<dbReference type="SUPFAM" id="SSF51735">
    <property type="entry name" value="NAD(P)-binding Rossmann-fold domains"/>
    <property type="match status" value="1"/>
</dbReference>
<protein>
    <recommendedName>
        <fullName evidence="2">precorrin-2 dehydrogenase</fullName>
        <ecNumber evidence="2">1.3.1.76</ecNumber>
    </recommendedName>
</protein>
<evidence type="ECO:0000256" key="3">
    <source>
        <dbReference type="ARBA" id="ARBA00023002"/>
    </source>
</evidence>
<dbReference type="GO" id="GO:0043115">
    <property type="term" value="F:precorrin-2 dehydrogenase activity"/>
    <property type="evidence" value="ECO:0007669"/>
    <property type="project" value="UniProtKB-EC"/>
</dbReference>
<name>A0A519BPY5_9DELT</name>
<evidence type="ECO:0000256" key="6">
    <source>
        <dbReference type="ARBA" id="ARBA00047561"/>
    </source>
</evidence>
<comment type="catalytic activity">
    <reaction evidence="6">
        <text>precorrin-2 + NAD(+) = sirohydrochlorin + NADH + 2 H(+)</text>
        <dbReference type="Rhea" id="RHEA:15613"/>
        <dbReference type="ChEBI" id="CHEBI:15378"/>
        <dbReference type="ChEBI" id="CHEBI:57540"/>
        <dbReference type="ChEBI" id="CHEBI:57945"/>
        <dbReference type="ChEBI" id="CHEBI:58351"/>
        <dbReference type="ChEBI" id="CHEBI:58827"/>
        <dbReference type="EC" id="1.3.1.76"/>
    </reaction>
</comment>
<dbReference type="EMBL" id="SGBB01000001">
    <property type="protein sequence ID" value="RZD19320.1"/>
    <property type="molecule type" value="Genomic_DNA"/>
</dbReference>
<accession>A0A519BPY5</accession>
<dbReference type="GO" id="GO:0019354">
    <property type="term" value="P:siroheme biosynthetic process"/>
    <property type="evidence" value="ECO:0007669"/>
    <property type="project" value="UniProtKB-UniPathway"/>
</dbReference>
<dbReference type="EC" id="1.3.1.76" evidence="2"/>
<organism evidence="7 8">
    <name type="scientific">Candidatus Acididesulfobacter diazotrophicus</name>
    <dbReference type="NCBI Taxonomy" id="2597226"/>
    <lineage>
        <taxon>Bacteria</taxon>
        <taxon>Deltaproteobacteria</taxon>
        <taxon>Candidatus Acidulodesulfobacterales</taxon>
        <taxon>Candidatus Acididesulfobacter</taxon>
    </lineage>
</organism>
<dbReference type="NCBIfam" id="TIGR01470">
    <property type="entry name" value="cysG_Nterm"/>
    <property type="match status" value="1"/>
</dbReference>
<dbReference type="GO" id="GO:0004325">
    <property type="term" value="F:ferrochelatase activity"/>
    <property type="evidence" value="ECO:0007669"/>
    <property type="project" value="InterPro"/>
</dbReference>
<dbReference type="SUPFAM" id="SSF75615">
    <property type="entry name" value="Siroheme synthase middle domains-like"/>
    <property type="match status" value="1"/>
</dbReference>
<keyword evidence="4" id="KW-0520">NAD</keyword>
<dbReference type="InterPro" id="IPR042518">
    <property type="entry name" value="SirC_C"/>
</dbReference>
<evidence type="ECO:0000256" key="2">
    <source>
        <dbReference type="ARBA" id="ARBA00012400"/>
    </source>
</evidence>
<dbReference type="UniPathway" id="UPA00262">
    <property type="reaction ID" value="UER00222"/>
</dbReference>
<dbReference type="InterPro" id="IPR028161">
    <property type="entry name" value="Met8-like"/>
</dbReference>
<evidence type="ECO:0000256" key="1">
    <source>
        <dbReference type="ARBA" id="ARBA00005010"/>
    </source>
</evidence>
<dbReference type="InterPro" id="IPR006367">
    <property type="entry name" value="Sirohaem_synthase_N"/>
</dbReference>
<reference evidence="7 8" key="1">
    <citation type="journal article" date="2019" name="ISME J.">
        <title>Insights into ecological role of a new deltaproteobacterial order Candidatus Acidulodesulfobacterales by metagenomics and metatranscriptomics.</title>
        <authorList>
            <person name="Tan S."/>
            <person name="Liu J."/>
            <person name="Fang Y."/>
            <person name="Hedlund B.P."/>
            <person name="Lian Z.H."/>
            <person name="Huang L.Y."/>
            <person name="Li J.T."/>
            <person name="Huang L.N."/>
            <person name="Li W.J."/>
            <person name="Jiang H.C."/>
            <person name="Dong H.L."/>
            <person name="Shu W.S."/>
        </authorList>
    </citation>
    <scope>NUCLEOTIDE SEQUENCE [LARGE SCALE GENOMIC DNA]</scope>
    <source>
        <strain evidence="7">AP1</strain>
    </source>
</reference>
<dbReference type="Gene3D" id="3.40.50.720">
    <property type="entry name" value="NAD(P)-binding Rossmann-like Domain"/>
    <property type="match status" value="1"/>
</dbReference>
<comment type="caution">
    <text evidence="7">The sequence shown here is derived from an EMBL/GenBank/DDBJ whole genome shotgun (WGS) entry which is preliminary data.</text>
</comment>
<dbReference type="InterPro" id="IPR036291">
    <property type="entry name" value="NAD(P)-bd_dom_sf"/>
</dbReference>
<dbReference type="Pfam" id="PF13241">
    <property type="entry name" value="NAD_binding_7"/>
    <property type="match status" value="1"/>
</dbReference>
<dbReference type="PANTHER" id="PTHR35330">
    <property type="entry name" value="SIROHEME BIOSYNTHESIS PROTEIN MET8"/>
    <property type="match status" value="1"/>
</dbReference>
<evidence type="ECO:0000313" key="7">
    <source>
        <dbReference type="EMBL" id="RZD19320.1"/>
    </source>
</evidence>
<dbReference type="Gene3D" id="1.10.8.610">
    <property type="entry name" value="SirC, precorrin-2 dehydrogenase, C-terminal helical domain-like"/>
    <property type="match status" value="1"/>
</dbReference>
<proteinExistence type="predicted"/>
<dbReference type="AlphaFoldDB" id="A0A519BPY5"/>
<keyword evidence="5" id="KW-0627">Porphyrin biosynthesis</keyword>
<comment type="pathway">
    <text evidence="1">Porphyrin-containing compound metabolism; siroheme biosynthesis; sirohydrochlorin from precorrin-2: step 1/1.</text>
</comment>
<evidence type="ECO:0000256" key="5">
    <source>
        <dbReference type="ARBA" id="ARBA00023244"/>
    </source>
</evidence>
<gene>
    <name evidence="7" type="ORF">EVG15_00060</name>
</gene>
<dbReference type="PANTHER" id="PTHR35330:SF1">
    <property type="entry name" value="SIROHEME BIOSYNTHESIS PROTEIN MET8"/>
    <property type="match status" value="1"/>
</dbReference>
<dbReference type="Proteomes" id="UP000319296">
    <property type="component" value="Unassembled WGS sequence"/>
</dbReference>
<sequence length="215" mass="24611">MKYYPIGLNIFDKKVLVVGGGNVASRKIERLIEKGAEITVISPEIIGDIDTIAKKSKIKWVKRIYEIGDEEGFFAVFCAISPTDENTKTEEELYKRCIQKNILINVADKPDLCTFTLPALVSRGEFDIAIFTGGFSPLFARKIREGLEKIYGEEYTVFVKILGLVRKEVKKKNLPQKKNQEIFDKLLSSELFELVKEKKYNDISLFLSNFLEEVR</sequence>
<evidence type="ECO:0000313" key="8">
    <source>
        <dbReference type="Proteomes" id="UP000319296"/>
    </source>
</evidence>
<evidence type="ECO:0000256" key="4">
    <source>
        <dbReference type="ARBA" id="ARBA00023027"/>
    </source>
</evidence>
<keyword evidence="3" id="KW-0560">Oxidoreductase</keyword>